<dbReference type="RefSeq" id="WP_012433814.1">
    <property type="nucleotide sequence ID" value="NZ_JAQQCK010000011.1"/>
</dbReference>
<dbReference type="Proteomes" id="UP001629274">
    <property type="component" value="Unassembled WGS sequence"/>
</dbReference>
<gene>
    <name evidence="2" type="ORF">PQR03_30160</name>
</gene>
<evidence type="ECO:0008006" key="4">
    <source>
        <dbReference type="Google" id="ProtNLM"/>
    </source>
</evidence>
<sequence>MYTLSALEVIAIALALLCVALVPVAIGRDPGLARRVVRMDALPRARWPNLLTRVGVACLLLSFALLLAACYYMLASAGH</sequence>
<proteinExistence type="predicted"/>
<keyword evidence="3" id="KW-1185">Reference proteome</keyword>
<evidence type="ECO:0000256" key="1">
    <source>
        <dbReference type="SAM" id="Phobius"/>
    </source>
</evidence>
<keyword evidence="1" id="KW-1133">Transmembrane helix</keyword>
<feature type="transmembrane region" description="Helical" evidence="1">
    <location>
        <begin position="51"/>
        <end position="74"/>
    </location>
</feature>
<evidence type="ECO:0000313" key="2">
    <source>
        <dbReference type="EMBL" id="MFM0242413.1"/>
    </source>
</evidence>
<keyword evidence="1" id="KW-0472">Membrane</keyword>
<name>A0ABW9BSQ3_9BURK</name>
<dbReference type="EMBL" id="JAQQDR010000013">
    <property type="protein sequence ID" value="MFM0242413.1"/>
    <property type="molecule type" value="Genomic_DNA"/>
</dbReference>
<reference evidence="2 3" key="1">
    <citation type="journal article" date="2024" name="Chem. Sci.">
        <title>Discovery of megapolipeptins by genome mining of a Burkholderiales bacteria collection.</title>
        <authorList>
            <person name="Paulo B.S."/>
            <person name="Recchia M.J.J."/>
            <person name="Lee S."/>
            <person name="Fergusson C.H."/>
            <person name="Romanowski S.B."/>
            <person name="Hernandez A."/>
            <person name="Krull N."/>
            <person name="Liu D.Y."/>
            <person name="Cavanagh H."/>
            <person name="Bos A."/>
            <person name="Gray C.A."/>
            <person name="Murphy B.T."/>
            <person name="Linington R.G."/>
            <person name="Eustaquio A.S."/>
        </authorList>
    </citation>
    <scope>NUCLEOTIDE SEQUENCE [LARGE SCALE GENOMIC DNA]</scope>
    <source>
        <strain evidence="2 3">RL17-351-BIE-A</strain>
    </source>
</reference>
<comment type="caution">
    <text evidence="2">The sequence shown here is derived from an EMBL/GenBank/DDBJ whole genome shotgun (WGS) entry which is preliminary data.</text>
</comment>
<protein>
    <recommendedName>
        <fullName evidence="4">Transmembrane protein</fullName>
    </recommendedName>
</protein>
<keyword evidence="1" id="KW-0812">Transmembrane</keyword>
<evidence type="ECO:0000313" key="3">
    <source>
        <dbReference type="Proteomes" id="UP001629274"/>
    </source>
</evidence>
<accession>A0ABW9BSQ3</accession>
<organism evidence="2 3">
    <name type="scientific">Paraburkholderia phytofirmans</name>
    <dbReference type="NCBI Taxonomy" id="261302"/>
    <lineage>
        <taxon>Bacteria</taxon>
        <taxon>Pseudomonadati</taxon>
        <taxon>Pseudomonadota</taxon>
        <taxon>Betaproteobacteria</taxon>
        <taxon>Burkholderiales</taxon>
        <taxon>Burkholderiaceae</taxon>
        <taxon>Paraburkholderia</taxon>
    </lineage>
</organism>